<dbReference type="Gene3D" id="3.40.630.30">
    <property type="match status" value="1"/>
</dbReference>
<dbReference type="Pfam" id="PF00583">
    <property type="entry name" value="Acetyltransf_1"/>
    <property type="match status" value="1"/>
</dbReference>
<proteinExistence type="predicted"/>
<dbReference type="InterPro" id="IPR050769">
    <property type="entry name" value="NAT_camello-type"/>
</dbReference>
<organism evidence="4 5">
    <name type="scientific">Kitasatospora misakiensis</name>
    <dbReference type="NCBI Taxonomy" id="67330"/>
    <lineage>
        <taxon>Bacteria</taxon>
        <taxon>Bacillati</taxon>
        <taxon>Actinomycetota</taxon>
        <taxon>Actinomycetes</taxon>
        <taxon>Kitasatosporales</taxon>
        <taxon>Streptomycetaceae</taxon>
        <taxon>Kitasatospora</taxon>
    </lineage>
</organism>
<dbReference type="CDD" id="cd04301">
    <property type="entry name" value="NAT_SF"/>
    <property type="match status" value="1"/>
</dbReference>
<evidence type="ECO:0000256" key="2">
    <source>
        <dbReference type="SAM" id="MobiDB-lite"/>
    </source>
</evidence>
<accession>A0ABW0XGW0</accession>
<dbReference type="InterPro" id="IPR000182">
    <property type="entry name" value="GNAT_dom"/>
</dbReference>
<dbReference type="EC" id="2.3.-.-" evidence="4"/>
<evidence type="ECO:0000313" key="5">
    <source>
        <dbReference type="Proteomes" id="UP001595975"/>
    </source>
</evidence>
<sequence length="206" mass="22877">MQRQFPYAIRHALPQDLPGARRLILDTFYREFGYGYVPEWHADVVDLQGHYLEHPRHALLVAVHAEEVVATTALHSTGPAHPPHPRELAERFPSGTTAQLVRVYVRAEHRRHGLARELVRRACAFAAAEGGYQRLYLHTNADVPGAEPFWRSLAEEVHDARPSGEHGPGVATVHFEIPLHRPARTTPPADAHADSWTSGLAGSAGR</sequence>
<dbReference type="EMBL" id="JBHSOF010000093">
    <property type="protein sequence ID" value="MFC5668344.1"/>
    <property type="molecule type" value="Genomic_DNA"/>
</dbReference>
<evidence type="ECO:0000256" key="1">
    <source>
        <dbReference type="ARBA" id="ARBA00022679"/>
    </source>
</evidence>
<dbReference type="RefSeq" id="WP_380229980.1">
    <property type="nucleotide sequence ID" value="NZ_JBHSOF010000093.1"/>
</dbReference>
<name>A0ABW0XGW0_9ACTN</name>
<gene>
    <name evidence="4" type="ORF">ACFP3U_35965</name>
</gene>
<evidence type="ECO:0000259" key="3">
    <source>
        <dbReference type="PROSITE" id="PS51186"/>
    </source>
</evidence>
<keyword evidence="4" id="KW-0012">Acyltransferase</keyword>
<dbReference type="InterPro" id="IPR016181">
    <property type="entry name" value="Acyl_CoA_acyltransferase"/>
</dbReference>
<comment type="caution">
    <text evidence="4">The sequence shown here is derived from an EMBL/GenBank/DDBJ whole genome shotgun (WGS) entry which is preliminary data.</text>
</comment>
<dbReference type="GO" id="GO:0016746">
    <property type="term" value="F:acyltransferase activity"/>
    <property type="evidence" value="ECO:0007669"/>
    <property type="project" value="UniProtKB-KW"/>
</dbReference>
<dbReference type="SUPFAM" id="SSF55729">
    <property type="entry name" value="Acyl-CoA N-acyltransferases (Nat)"/>
    <property type="match status" value="1"/>
</dbReference>
<reference evidence="5" key="1">
    <citation type="journal article" date="2019" name="Int. J. Syst. Evol. Microbiol.">
        <title>The Global Catalogue of Microorganisms (GCM) 10K type strain sequencing project: providing services to taxonomists for standard genome sequencing and annotation.</title>
        <authorList>
            <consortium name="The Broad Institute Genomics Platform"/>
            <consortium name="The Broad Institute Genome Sequencing Center for Infectious Disease"/>
            <person name="Wu L."/>
            <person name="Ma J."/>
        </authorList>
    </citation>
    <scope>NUCLEOTIDE SEQUENCE [LARGE SCALE GENOMIC DNA]</scope>
    <source>
        <strain evidence="5">CGMCC 4.1437</strain>
    </source>
</reference>
<evidence type="ECO:0000313" key="4">
    <source>
        <dbReference type="EMBL" id="MFC5668344.1"/>
    </source>
</evidence>
<dbReference type="PROSITE" id="PS51186">
    <property type="entry name" value="GNAT"/>
    <property type="match status" value="1"/>
</dbReference>
<keyword evidence="1 4" id="KW-0808">Transferase</keyword>
<dbReference type="PANTHER" id="PTHR13947:SF37">
    <property type="entry name" value="LD18367P"/>
    <property type="match status" value="1"/>
</dbReference>
<feature type="region of interest" description="Disordered" evidence="2">
    <location>
        <begin position="181"/>
        <end position="206"/>
    </location>
</feature>
<keyword evidence="5" id="KW-1185">Reference proteome</keyword>
<dbReference type="PANTHER" id="PTHR13947">
    <property type="entry name" value="GNAT FAMILY N-ACETYLTRANSFERASE"/>
    <property type="match status" value="1"/>
</dbReference>
<dbReference type="Proteomes" id="UP001595975">
    <property type="component" value="Unassembled WGS sequence"/>
</dbReference>
<feature type="domain" description="N-acetyltransferase" evidence="3">
    <location>
        <begin position="7"/>
        <end position="184"/>
    </location>
</feature>
<protein>
    <submittedName>
        <fullName evidence="4">GNAT family N-acetyltransferase</fullName>
        <ecNumber evidence="4">2.3.-.-</ecNumber>
    </submittedName>
</protein>